<dbReference type="InterPro" id="IPR028265">
    <property type="entry name" value="TTDN1/SICKLE"/>
</dbReference>
<dbReference type="GO" id="GO:0000398">
    <property type="term" value="P:mRNA splicing, via spliceosome"/>
    <property type="evidence" value="ECO:0007669"/>
    <property type="project" value="InterPro"/>
</dbReference>
<dbReference type="RefSeq" id="XP_014624328.1">
    <property type="nucleotide sequence ID" value="XM_014768842.3"/>
</dbReference>
<keyword evidence="4" id="KW-1185">Reference proteome</keyword>
<feature type="compositionally biased region" description="Polar residues" evidence="1">
    <location>
        <begin position="292"/>
        <end position="307"/>
    </location>
</feature>
<accession>K7K9X7</accession>
<dbReference type="RefSeq" id="XP_014624323.1">
    <property type="nucleotide sequence ID" value="XM_014768837.3"/>
</dbReference>
<dbReference type="RefSeq" id="XP_006575356.1">
    <property type="nucleotide sequence ID" value="XM_006575293.4"/>
</dbReference>
<evidence type="ECO:0000256" key="1">
    <source>
        <dbReference type="SAM" id="MobiDB-lite"/>
    </source>
</evidence>
<sequence>MEDSEQRKKRLKQMRVQADQAEVSGGREGSVVPGFLSNPLIEAPSTMPSRDTSYAAPRFDYYTDPMSAFSSKRNNASTQAAPDNFPPSKFGGPPMAQYSSPHPESKNPQMTPHPIQASPAAYRNPVWSGPGGPAHYNFPLHPSSGGTYPSPRFEPSGGPLYNTAQGIAHQPSYSPNPPYPGYVNSPRPSYSPNPSPGYSNCPMPSYSPNPSPGYRNSPSPGQGRGRGFWRNTGSPVSGWGSGQGPNFHGHRSNENTVHGPDRFYKRSMVEDPWEHLEPIIWKANDGYLNTSRVPLNSQPWISKASSTKGEGSSAASVKSSSEPSLAEYLASAFNEAANDAENV</sequence>
<reference evidence="2" key="3">
    <citation type="submission" date="2018-07" db="EMBL/GenBank/DDBJ databases">
        <title>WGS assembly of Glycine max.</title>
        <authorList>
            <person name="Schmutz J."/>
            <person name="Cannon S."/>
            <person name="Schlueter J."/>
            <person name="Ma J."/>
            <person name="Mitros T."/>
            <person name="Nelson W."/>
            <person name="Hyten D."/>
            <person name="Song Q."/>
            <person name="Thelen J."/>
            <person name="Cheng J."/>
            <person name="Xu D."/>
            <person name="Hellsten U."/>
            <person name="May G."/>
            <person name="Yu Y."/>
            <person name="Sakurai T."/>
            <person name="Umezawa T."/>
            <person name="Bhattacharyya M."/>
            <person name="Sandhu D."/>
            <person name="Valliyodan B."/>
            <person name="Lindquist E."/>
            <person name="Peto M."/>
            <person name="Grant D."/>
            <person name="Shu S."/>
            <person name="Goodstein D."/>
            <person name="Barry K."/>
            <person name="Futrell-Griggs M."/>
            <person name="Abernathy B."/>
            <person name="Du J."/>
            <person name="Tian Z."/>
            <person name="Zhu L."/>
            <person name="Gill N."/>
            <person name="Joshi T."/>
            <person name="Libault M."/>
            <person name="Sethuraman A."/>
            <person name="Zhang X."/>
            <person name="Shinozaki K."/>
            <person name="Nguyen H."/>
            <person name="Wing R."/>
            <person name="Cregan P."/>
            <person name="Specht J."/>
            <person name="Grimwood J."/>
            <person name="Rokhsar D."/>
            <person name="Stacey G."/>
            <person name="Shoemaker R."/>
            <person name="Jackson S."/>
        </authorList>
    </citation>
    <scope>NUCLEOTIDE SEQUENCE</scope>
    <source>
        <tissue evidence="2">Callus</tissue>
    </source>
</reference>
<proteinExistence type="predicted"/>
<dbReference type="AlphaFoldDB" id="K7K9X7"/>
<dbReference type="Gramene" id="KRH72470">
    <property type="protein sequence ID" value="KRH72470"/>
    <property type="gene ID" value="GLYMA_02G215100"/>
</dbReference>
<dbReference type="HOGENOM" id="CLU_800261_0_0_1"/>
<dbReference type="PANTHER" id="PTHR36054">
    <property type="entry name" value="PROTEIN SICKLE"/>
    <property type="match status" value="1"/>
</dbReference>
<dbReference type="GeneID" id="100775211"/>
<dbReference type="EnsemblPlants" id="KRH72470">
    <property type="protein sequence ID" value="KRH72470"/>
    <property type="gene ID" value="GLYMA_02G215100"/>
</dbReference>
<dbReference type="RefSeq" id="XP_014624337.1">
    <property type="nucleotide sequence ID" value="XM_014768851.3"/>
</dbReference>
<feature type="compositionally biased region" description="Low complexity" evidence="1">
    <location>
        <begin position="308"/>
        <end position="321"/>
    </location>
</feature>
<dbReference type="OMA" id="HANHGGF"/>
<feature type="region of interest" description="Disordered" evidence="1">
    <location>
        <begin position="292"/>
        <end position="321"/>
    </location>
</feature>
<dbReference type="OrthoDB" id="1935385at2759"/>
<evidence type="ECO:0000313" key="2">
    <source>
        <dbReference type="EMBL" id="KRH72470.1"/>
    </source>
</evidence>
<dbReference type="PANTHER" id="PTHR36054:SF2">
    <property type="entry name" value="PROTEIN SICKLE"/>
    <property type="match status" value="1"/>
</dbReference>
<dbReference type="PaxDb" id="3847-GLYMA02G37891.2"/>
<name>K7K9X7_SOYBN</name>
<organism evidence="2">
    <name type="scientific">Glycine max</name>
    <name type="common">Soybean</name>
    <name type="synonym">Glycine hispida</name>
    <dbReference type="NCBI Taxonomy" id="3847"/>
    <lineage>
        <taxon>Eukaryota</taxon>
        <taxon>Viridiplantae</taxon>
        <taxon>Streptophyta</taxon>
        <taxon>Embryophyta</taxon>
        <taxon>Tracheophyta</taxon>
        <taxon>Spermatophyta</taxon>
        <taxon>Magnoliopsida</taxon>
        <taxon>eudicotyledons</taxon>
        <taxon>Gunneridae</taxon>
        <taxon>Pentapetalae</taxon>
        <taxon>rosids</taxon>
        <taxon>fabids</taxon>
        <taxon>Fabales</taxon>
        <taxon>Fabaceae</taxon>
        <taxon>Papilionoideae</taxon>
        <taxon>50 kb inversion clade</taxon>
        <taxon>NPAAA clade</taxon>
        <taxon>indigoferoid/millettioid clade</taxon>
        <taxon>Phaseoleae</taxon>
        <taxon>Glycine</taxon>
        <taxon>Glycine subgen. Soja</taxon>
    </lineage>
</organism>
<evidence type="ECO:0000313" key="4">
    <source>
        <dbReference type="Proteomes" id="UP000008827"/>
    </source>
</evidence>
<dbReference type="Pfam" id="PF15502">
    <property type="entry name" value="MPLKIP"/>
    <property type="match status" value="1"/>
</dbReference>
<feature type="region of interest" description="Disordered" evidence="1">
    <location>
        <begin position="70"/>
        <end position="260"/>
    </location>
</feature>
<dbReference type="EMBL" id="CM000835">
    <property type="protein sequence ID" value="KRH72470.1"/>
    <property type="molecule type" value="Genomic_DNA"/>
</dbReference>
<feature type="region of interest" description="Disordered" evidence="1">
    <location>
        <begin position="1"/>
        <end position="35"/>
    </location>
</feature>
<dbReference type="STRING" id="3847.K7K9X7"/>
<dbReference type="GO" id="GO:0035196">
    <property type="term" value="P:miRNA processing"/>
    <property type="evidence" value="ECO:0007669"/>
    <property type="project" value="InterPro"/>
</dbReference>
<reference evidence="2 3" key="1">
    <citation type="journal article" date="2010" name="Nature">
        <title>Genome sequence of the palaeopolyploid soybean.</title>
        <authorList>
            <person name="Schmutz J."/>
            <person name="Cannon S.B."/>
            <person name="Schlueter J."/>
            <person name="Ma J."/>
            <person name="Mitros T."/>
            <person name="Nelson W."/>
            <person name="Hyten D.L."/>
            <person name="Song Q."/>
            <person name="Thelen J.J."/>
            <person name="Cheng J."/>
            <person name="Xu D."/>
            <person name="Hellsten U."/>
            <person name="May G.D."/>
            <person name="Yu Y."/>
            <person name="Sakurai T."/>
            <person name="Umezawa T."/>
            <person name="Bhattacharyya M.K."/>
            <person name="Sandhu D."/>
            <person name="Valliyodan B."/>
            <person name="Lindquist E."/>
            <person name="Peto M."/>
            <person name="Grant D."/>
            <person name="Shu S."/>
            <person name="Goodstein D."/>
            <person name="Barry K."/>
            <person name="Futrell-Griggs M."/>
            <person name="Abernathy B."/>
            <person name="Du J."/>
            <person name="Tian Z."/>
            <person name="Zhu L."/>
            <person name="Gill N."/>
            <person name="Joshi T."/>
            <person name="Libault M."/>
            <person name="Sethuraman A."/>
            <person name="Zhang X.-C."/>
            <person name="Shinozaki K."/>
            <person name="Nguyen H.T."/>
            <person name="Wing R.A."/>
            <person name="Cregan P."/>
            <person name="Specht J."/>
            <person name="Grimwood J."/>
            <person name="Rokhsar D."/>
            <person name="Stacey G."/>
            <person name="Shoemaker R.C."/>
            <person name="Jackson S.A."/>
        </authorList>
    </citation>
    <scope>NUCLEOTIDE SEQUENCE [LARGE SCALE GENOMIC DNA]</scope>
    <source>
        <strain evidence="3">cv. Williams 82</strain>
        <tissue evidence="2">Callus</tissue>
    </source>
</reference>
<dbReference type="RefSeq" id="XP_014624332.1">
    <property type="nucleotide sequence ID" value="XM_014768846.3"/>
</dbReference>
<evidence type="ECO:0000313" key="3">
    <source>
        <dbReference type="EnsemblPlants" id="KRH72470"/>
    </source>
</evidence>
<protein>
    <recommendedName>
        <fullName evidence="5">Hydroxyproline-rich glycoprotein family protein</fullName>
    </recommendedName>
</protein>
<dbReference type="InterPro" id="IPR039292">
    <property type="entry name" value="SICKLE"/>
</dbReference>
<feature type="compositionally biased region" description="Polar residues" evidence="1">
    <location>
        <begin position="97"/>
        <end position="110"/>
    </location>
</feature>
<dbReference type="RefSeq" id="XP_040864083.1">
    <property type="nucleotide sequence ID" value="XM_041008149.1"/>
</dbReference>
<evidence type="ECO:0008006" key="5">
    <source>
        <dbReference type="Google" id="ProtNLM"/>
    </source>
</evidence>
<dbReference type="RefSeq" id="XP_014624330.1">
    <property type="nucleotide sequence ID" value="XM_014768844.3"/>
</dbReference>
<gene>
    <name evidence="3" type="primary">LOC100775211</name>
    <name evidence="2" type="ORF">GLYMA_02G215100</name>
</gene>
<dbReference type="KEGG" id="gmx:100775211"/>
<dbReference type="eggNOG" id="ENOG502RYUD">
    <property type="taxonomic scope" value="Eukaryota"/>
</dbReference>
<reference evidence="3" key="2">
    <citation type="submission" date="2018-02" db="UniProtKB">
        <authorList>
            <consortium name="EnsemblPlants"/>
        </authorList>
    </citation>
    <scope>IDENTIFICATION</scope>
    <source>
        <strain evidence="3">Williams 82</strain>
    </source>
</reference>
<feature type="compositionally biased region" description="Polar residues" evidence="1">
    <location>
        <begin position="70"/>
        <end position="81"/>
    </location>
</feature>
<dbReference type="Proteomes" id="UP000008827">
    <property type="component" value="Chromosome 2"/>
</dbReference>